<evidence type="ECO:0000256" key="4">
    <source>
        <dbReference type="PROSITE-ProRule" id="PRU00175"/>
    </source>
</evidence>
<feature type="compositionally biased region" description="Low complexity" evidence="5">
    <location>
        <begin position="19"/>
        <end position="30"/>
    </location>
</feature>
<accession>A0A6A5YH99</accession>
<dbReference type="InterPro" id="IPR001841">
    <property type="entry name" value="Znf_RING"/>
</dbReference>
<dbReference type="OrthoDB" id="9908496at2759"/>
<dbReference type="InterPro" id="IPR013083">
    <property type="entry name" value="Znf_RING/FYVE/PHD"/>
</dbReference>
<dbReference type="PROSITE" id="PS00518">
    <property type="entry name" value="ZF_RING_1"/>
    <property type="match status" value="1"/>
</dbReference>
<feature type="compositionally biased region" description="Low complexity" evidence="5">
    <location>
        <begin position="107"/>
        <end position="118"/>
    </location>
</feature>
<organism evidence="7 8">
    <name type="scientific">Lophiotrema nucula</name>
    <dbReference type="NCBI Taxonomy" id="690887"/>
    <lineage>
        <taxon>Eukaryota</taxon>
        <taxon>Fungi</taxon>
        <taxon>Dikarya</taxon>
        <taxon>Ascomycota</taxon>
        <taxon>Pezizomycotina</taxon>
        <taxon>Dothideomycetes</taxon>
        <taxon>Pleosporomycetidae</taxon>
        <taxon>Pleosporales</taxon>
        <taxon>Lophiotremataceae</taxon>
        <taxon>Lophiotrema</taxon>
    </lineage>
</organism>
<gene>
    <name evidence="7" type="ORF">BDV96DRAFT_608003</name>
</gene>
<evidence type="ECO:0000256" key="5">
    <source>
        <dbReference type="SAM" id="MobiDB-lite"/>
    </source>
</evidence>
<keyword evidence="2 4" id="KW-0863">Zinc-finger</keyword>
<feature type="domain" description="RING-type" evidence="6">
    <location>
        <begin position="347"/>
        <end position="393"/>
    </location>
</feature>
<name>A0A6A5YH99_9PLEO</name>
<protein>
    <recommendedName>
        <fullName evidence="6">RING-type domain-containing protein</fullName>
    </recommendedName>
</protein>
<reference evidence="7" key="1">
    <citation type="journal article" date="2020" name="Stud. Mycol.">
        <title>101 Dothideomycetes genomes: a test case for predicting lifestyles and emergence of pathogens.</title>
        <authorList>
            <person name="Haridas S."/>
            <person name="Albert R."/>
            <person name="Binder M."/>
            <person name="Bloem J."/>
            <person name="Labutti K."/>
            <person name="Salamov A."/>
            <person name="Andreopoulos B."/>
            <person name="Baker S."/>
            <person name="Barry K."/>
            <person name="Bills G."/>
            <person name="Bluhm B."/>
            <person name="Cannon C."/>
            <person name="Castanera R."/>
            <person name="Culley D."/>
            <person name="Daum C."/>
            <person name="Ezra D."/>
            <person name="Gonzalez J."/>
            <person name="Henrissat B."/>
            <person name="Kuo A."/>
            <person name="Liang C."/>
            <person name="Lipzen A."/>
            <person name="Lutzoni F."/>
            <person name="Magnuson J."/>
            <person name="Mondo S."/>
            <person name="Nolan M."/>
            <person name="Ohm R."/>
            <person name="Pangilinan J."/>
            <person name="Park H.-J."/>
            <person name="Ramirez L."/>
            <person name="Alfaro M."/>
            <person name="Sun H."/>
            <person name="Tritt A."/>
            <person name="Yoshinaga Y."/>
            <person name="Zwiers L.-H."/>
            <person name="Turgeon B."/>
            <person name="Goodwin S."/>
            <person name="Spatafora J."/>
            <person name="Crous P."/>
            <person name="Grigoriev I."/>
        </authorList>
    </citation>
    <scope>NUCLEOTIDE SEQUENCE</scope>
    <source>
        <strain evidence="7">CBS 627.86</strain>
    </source>
</reference>
<feature type="region of interest" description="Disordered" evidence="5">
    <location>
        <begin position="1"/>
        <end position="160"/>
    </location>
</feature>
<sequence length="416" mass="44891">MAPSVIDLTGDDDDSEVRNTSTTNNATSKTPRPVHETGRGTRNPDTPVTRALPSLRRQAREARAADNIDNPTASNHVATNTSTANNASFDTPRPFHDTKGPTRTERAAIAQASSSQQPRARDTKAADNIDNGAASNDAVAKTSTAKDNWSYTPRPLHETGQPTRSFWEIVAEAPPLMRRLAREAIMAAANTDTSTAPNERLNKRSRMTQPDIGSRVTGQTMGSRITGAGPSTQSQFAQTKTKTPISTPPKAPPKKQPASPRVPAPTQPTPAPNNNTPRIMLGRIDLTNIDAEGCHCSNCGRALLFGEGMDNGVYIAGCKALLCNACKDKPCPDHGQQTVHILKSNHCWMCFEQIHEADLLDVPCGHPVCEGCMRGFAASKGKSGIFYECDVCRDGKMHLCFRIINANNVIRHKPVA</sequence>
<evidence type="ECO:0000256" key="3">
    <source>
        <dbReference type="ARBA" id="ARBA00022833"/>
    </source>
</evidence>
<evidence type="ECO:0000256" key="2">
    <source>
        <dbReference type="ARBA" id="ARBA00022771"/>
    </source>
</evidence>
<dbReference type="Proteomes" id="UP000799770">
    <property type="component" value="Unassembled WGS sequence"/>
</dbReference>
<dbReference type="EMBL" id="ML977373">
    <property type="protein sequence ID" value="KAF2105707.1"/>
    <property type="molecule type" value="Genomic_DNA"/>
</dbReference>
<evidence type="ECO:0000256" key="1">
    <source>
        <dbReference type="ARBA" id="ARBA00022723"/>
    </source>
</evidence>
<dbReference type="PROSITE" id="PS50089">
    <property type="entry name" value="ZF_RING_2"/>
    <property type="match status" value="1"/>
</dbReference>
<evidence type="ECO:0000259" key="6">
    <source>
        <dbReference type="PROSITE" id="PS50089"/>
    </source>
</evidence>
<proteinExistence type="predicted"/>
<feature type="compositionally biased region" description="Polar residues" evidence="5">
    <location>
        <begin position="69"/>
        <end position="89"/>
    </location>
</feature>
<keyword evidence="8" id="KW-1185">Reference proteome</keyword>
<feature type="compositionally biased region" description="Polar residues" evidence="5">
    <location>
        <begin position="141"/>
        <end position="151"/>
    </location>
</feature>
<evidence type="ECO:0000313" key="8">
    <source>
        <dbReference type="Proteomes" id="UP000799770"/>
    </source>
</evidence>
<feature type="compositionally biased region" description="Basic and acidic residues" evidence="5">
    <location>
        <begin position="93"/>
        <end position="106"/>
    </location>
</feature>
<feature type="compositionally biased region" description="Pro residues" evidence="5">
    <location>
        <begin position="246"/>
        <end position="271"/>
    </location>
</feature>
<keyword evidence="1" id="KW-0479">Metal-binding</keyword>
<dbReference type="GO" id="GO:0008270">
    <property type="term" value="F:zinc ion binding"/>
    <property type="evidence" value="ECO:0007669"/>
    <property type="project" value="UniProtKB-KW"/>
</dbReference>
<keyword evidence="3" id="KW-0862">Zinc</keyword>
<dbReference type="AlphaFoldDB" id="A0A6A5YH99"/>
<evidence type="ECO:0000313" key="7">
    <source>
        <dbReference type="EMBL" id="KAF2105707.1"/>
    </source>
</evidence>
<dbReference type="InterPro" id="IPR017907">
    <property type="entry name" value="Znf_RING_CS"/>
</dbReference>
<dbReference type="Gene3D" id="3.30.40.10">
    <property type="entry name" value="Zinc/RING finger domain, C3HC4 (zinc finger)"/>
    <property type="match status" value="1"/>
</dbReference>
<feature type="compositionally biased region" description="Polar residues" evidence="5">
    <location>
        <begin position="216"/>
        <end position="238"/>
    </location>
</feature>
<feature type="region of interest" description="Disordered" evidence="5">
    <location>
        <begin position="188"/>
        <end position="277"/>
    </location>
</feature>